<feature type="transmembrane region" description="Helical" evidence="1">
    <location>
        <begin position="241"/>
        <end position="258"/>
    </location>
</feature>
<dbReference type="Proteomes" id="UP000004067">
    <property type="component" value="Unassembled WGS sequence"/>
</dbReference>
<organism evidence="2 3">
    <name type="scientific">Centipeda periodontii DSM 2778</name>
    <dbReference type="NCBI Taxonomy" id="888060"/>
    <lineage>
        <taxon>Bacteria</taxon>
        <taxon>Bacillati</taxon>
        <taxon>Bacillota</taxon>
        <taxon>Negativicutes</taxon>
        <taxon>Selenomonadales</taxon>
        <taxon>Selenomonadaceae</taxon>
        <taxon>Centipeda</taxon>
    </lineage>
</organism>
<dbReference type="STRING" id="888060.HMPREF9081_0850"/>
<dbReference type="RefSeq" id="WP_006305729.1">
    <property type="nucleotide sequence ID" value="NZ_GL892076.1"/>
</dbReference>
<feature type="transmembrane region" description="Helical" evidence="1">
    <location>
        <begin position="27"/>
        <end position="47"/>
    </location>
</feature>
<keyword evidence="1" id="KW-0472">Membrane</keyword>
<feature type="transmembrane region" description="Helical" evidence="1">
    <location>
        <begin position="113"/>
        <end position="130"/>
    </location>
</feature>
<dbReference type="AlphaFoldDB" id="F5RKU5"/>
<evidence type="ECO:0000313" key="3">
    <source>
        <dbReference type="Proteomes" id="UP000004067"/>
    </source>
</evidence>
<feature type="transmembrane region" description="Helical" evidence="1">
    <location>
        <begin position="159"/>
        <end position="182"/>
    </location>
</feature>
<dbReference type="InterPro" id="IPR049458">
    <property type="entry name" value="EpsG-like"/>
</dbReference>
<feature type="transmembrane region" description="Helical" evidence="1">
    <location>
        <begin position="87"/>
        <end position="106"/>
    </location>
</feature>
<feature type="transmembrane region" description="Helical" evidence="1">
    <location>
        <begin position="323"/>
        <end position="341"/>
    </location>
</feature>
<dbReference type="HOGENOM" id="CLU_762262_0_0_9"/>
<feature type="transmembrane region" description="Helical" evidence="1">
    <location>
        <begin position="6"/>
        <end position="22"/>
    </location>
</feature>
<dbReference type="Pfam" id="PF14897">
    <property type="entry name" value="EpsG"/>
    <property type="match status" value="1"/>
</dbReference>
<dbReference type="GO" id="GO:0004497">
    <property type="term" value="F:monooxygenase activity"/>
    <property type="evidence" value="ECO:0007669"/>
    <property type="project" value="UniProtKB-KW"/>
</dbReference>
<proteinExistence type="predicted"/>
<comment type="caution">
    <text evidence="2">The sequence shown here is derived from an EMBL/GenBank/DDBJ whole genome shotgun (WGS) entry which is preliminary data.</text>
</comment>
<reference evidence="2 3" key="1">
    <citation type="submission" date="2011-04" db="EMBL/GenBank/DDBJ databases">
        <authorList>
            <person name="Muzny D."/>
            <person name="Qin X."/>
            <person name="Deng J."/>
            <person name="Jiang H."/>
            <person name="Liu Y."/>
            <person name="Qu J."/>
            <person name="Song X.-Z."/>
            <person name="Zhang L."/>
            <person name="Thornton R."/>
            <person name="Coyle M."/>
            <person name="Francisco L."/>
            <person name="Jackson L."/>
            <person name="Javaid M."/>
            <person name="Korchina V."/>
            <person name="Kovar C."/>
            <person name="Mata R."/>
            <person name="Mathew T."/>
            <person name="Ngo R."/>
            <person name="Nguyen L."/>
            <person name="Nguyen N."/>
            <person name="Okwuonu G."/>
            <person name="Ongeri F."/>
            <person name="Pham C."/>
            <person name="Simmons D."/>
            <person name="Wilczek-Boney K."/>
            <person name="Hale W."/>
            <person name="Jakkamsetti A."/>
            <person name="Pham P."/>
            <person name="Ruth R."/>
            <person name="San Lucas F."/>
            <person name="Warren J."/>
            <person name="Zhang J."/>
            <person name="Zhao Z."/>
            <person name="Zhou C."/>
            <person name="Zhu D."/>
            <person name="Lee S."/>
            <person name="Bess C."/>
            <person name="Blankenburg K."/>
            <person name="Forbes L."/>
            <person name="Fu Q."/>
            <person name="Gubbala S."/>
            <person name="Hirani K."/>
            <person name="Jayaseelan J.C."/>
            <person name="Lara F."/>
            <person name="Munidasa M."/>
            <person name="Palculict T."/>
            <person name="Patil S."/>
            <person name="Pu L.-L."/>
            <person name="Saada N."/>
            <person name="Tang L."/>
            <person name="Weissenberger G."/>
            <person name="Zhu Y."/>
            <person name="Hemphill L."/>
            <person name="Shang Y."/>
            <person name="Youmans B."/>
            <person name="Ayvaz T."/>
            <person name="Ross M."/>
            <person name="Santibanez J."/>
            <person name="Aqrawi P."/>
            <person name="Gross S."/>
            <person name="Joshi V."/>
            <person name="Fowler G."/>
            <person name="Nazareth L."/>
            <person name="Reid J."/>
            <person name="Worley K."/>
            <person name="Petrosino J."/>
            <person name="Highlander S."/>
            <person name="Gibbs R."/>
        </authorList>
    </citation>
    <scope>NUCLEOTIDE SEQUENCE [LARGE SCALE GENOMIC DNA]</scope>
    <source>
        <strain evidence="2 3">DSM 2778</strain>
    </source>
</reference>
<feature type="transmembrane region" description="Helical" evidence="1">
    <location>
        <begin position="196"/>
        <end position="221"/>
    </location>
</feature>
<keyword evidence="2" id="KW-0503">Monooxygenase</keyword>
<keyword evidence="1" id="KW-1133">Transmembrane helix</keyword>
<keyword evidence="1" id="KW-0812">Transmembrane</keyword>
<keyword evidence="3" id="KW-1185">Reference proteome</keyword>
<feature type="transmembrane region" description="Helical" evidence="1">
    <location>
        <begin position="270"/>
        <end position="287"/>
    </location>
</feature>
<sequence>MPIGADAAYFFTGFLILLGIIVKRSPLLYAIQLIWMILLLGGNTFALDFPINEALYEAIGNSGYDFSILGFAYQISADYANQYGLEFTTYNLLISIFSVLLIAWQIQKHARNYNLAFALLYLYPFVEMVIQKRFLPAMALSLWALQYLNRDGWKNQAKFFGIFILALGFHSAVVFYIVFWLLDRFTHKGFTRNKKFIMALIWGGLCVVSSMIPSLAGIIFPADKVELYFETYAESSDIFKFLFWASLHLSVVFLVAHIYRKVPQTAYTNLVFRLNIYSLFIIPLYAFDPVFMRYLRAVLIFNYMFLGDFFPERLLVRKLDLKAGGGIVLLSIIFCLVWYYLGIGNMTYERMVAPIFQHNMFIS</sequence>
<gene>
    <name evidence="2" type="ORF">HMPREF9081_0850</name>
</gene>
<accession>F5RKU5</accession>
<dbReference type="EC" id="1.14.99.36" evidence="2"/>
<evidence type="ECO:0000256" key="1">
    <source>
        <dbReference type="SAM" id="Phobius"/>
    </source>
</evidence>
<keyword evidence="2" id="KW-0560">Oxidoreductase</keyword>
<dbReference type="EMBL" id="AFHQ01000026">
    <property type="protein sequence ID" value="EGK60848.1"/>
    <property type="molecule type" value="Genomic_DNA"/>
</dbReference>
<name>F5RKU5_9FIRM</name>
<protein>
    <submittedName>
        <fullName evidence="2">Brp/Blh family beta-carotene 15,15'-monooxygenase</fullName>
        <ecNumber evidence="2">1.14.99.36</ecNumber>
    </submittedName>
</protein>
<evidence type="ECO:0000313" key="2">
    <source>
        <dbReference type="EMBL" id="EGK60848.1"/>
    </source>
</evidence>